<dbReference type="Proteomes" id="UP001301140">
    <property type="component" value="Unassembled WGS sequence"/>
</dbReference>
<keyword evidence="3" id="KW-1185">Reference proteome</keyword>
<proteinExistence type="predicted"/>
<evidence type="ECO:0000313" key="3">
    <source>
        <dbReference type="Proteomes" id="UP001301140"/>
    </source>
</evidence>
<reference evidence="2 3" key="1">
    <citation type="submission" date="2023-03" db="EMBL/GenBank/DDBJ databases">
        <title>YIM 152171 draft genome.</title>
        <authorList>
            <person name="Yang Z."/>
        </authorList>
    </citation>
    <scope>NUCLEOTIDE SEQUENCE [LARGE SCALE GENOMIC DNA]</scope>
    <source>
        <strain evidence="2 3">YIM 152171</strain>
    </source>
</reference>
<dbReference type="AlphaFoldDB" id="A0AAP3V197"/>
<organism evidence="2 3">
    <name type="scientific">Marinimicrococcus flavescens</name>
    <dbReference type="NCBI Taxonomy" id="3031815"/>
    <lineage>
        <taxon>Bacteria</taxon>
        <taxon>Pseudomonadati</taxon>
        <taxon>Pseudomonadota</taxon>
        <taxon>Alphaproteobacteria</taxon>
        <taxon>Geminicoccales</taxon>
        <taxon>Geminicoccaceae</taxon>
        <taxon>Marinimicrococcus</taxon>
    </lineage>
</organism>
<comment type="caution">
    <text evidence="2">The sequence shown here is derived from an EMBL/GenBank/DDBJ whole genome shotgun (WGS) entry which is preliminary data.</text>
</comment>
<feature type="domain" description="YjiS-like" evidence="1">
    <location>
        <begin position="18"/>
        <end position="53"/>
    </location>
</feature>
<protein>
    <submittedName>
        <fullName evidence="2">DUF1127 domain-containing protein</fullName>
    </submittedName>
</protein>
<dbReference type="EMBL" id="JARGEQ010000047">
    <property type="protein sequence ID" value="MDF1585889.1"/>
    <property type="molecule type" value="Genomic_DNA"/>
</dbReference>
<gene>
    <name evidence="2" type="ORF">PZ740_05760</name>
</gene>
<accession>A0AAP3V197</accession>
<dbReference type="RefSeq" id="WP_327788310.1">
    <property type="nucleotide sequence ID" value="NZ_JARGEQ010000047.1"/>
</dbReference>
<evidence type="ECO:0000259" key="1">
    <source>
        <dbReference type="Pfam" id="PF06568"/>
    </source>
</evidence>
<name>A0AAP3V197_9PROT</name>
<dbReference type="Pfam" id="PF06568">
    <property type="entry name" value="YjiS-like"/>
    <property type="match status" value="1"/>
</dbReference>
<sequence>MITSVSRAPAQGPLARALRLVRQLWRNRRDRRFLMTMSDSLLADLGLARGDIERELARPLHEPVRWQELQAIRQRAGRPFR</sequence>
<evidence type="ECO:0000313" key="2">
    <source>
        <dbReference type="EMBL" id="MDF1585889.1"/>
    </source>
</evidence>
<dbReference type="InterPro" id="IPR009506">
    <property type="entry name" value="YjiS-like"/>
</dbReference>